<reference evidence="7" key="1">
    <citation type="submission" date="2020-02" db="EMBL/GenBank/DDBJ databases">
        <title>Bioconversion from docosahexaenoic acid to eicosapentaenoic acid in the marine bacterium Shewanella livingstonensis Ac10.</title>
        <authorList>
            <person name="Hirose K."/>
            <person name="Yusuf Y."/>
            <person name="Kawamoto J."/>
            <person name="Ogawa T."/>
            <person name="Kurihara T."/>
        </authorList>
    </citation>
    <scope>NUCLEOTIDE SEQUENCE</scope>
    <source>
        <strain evidence="7">Ac10</strain>
    </source>
</reference>
<keyword evidence="4" id="KW-0521">NADP</keyword>
<dbReference type="EMBL" id="LC528930">
    <property type="protein sequence ID" value="BCB01602.1"/>
    <property type="molecule type" value="Genomic_DNA"/>
</dbReference>
<feature type="domain" description="NADH:flavin oxidoreductase/NADH oxidase N-terminal" evidence="6">
    <location>
        <begin position="7"/>
        <end position="327"/>
    </location>
</feature>
<keyword evidence="3" id="KW-0288">FMN</keyword>
<protein>
    <recommendedName>
        <fullName evidence="6">NADH:flavin oxidoreductase/NADH oxidase N-terminal domain-containing protein</fullName>
    </recommendedName>
</protein>
<dbReference type="GO" id="GO:0010181">
    <property type="term" value="F:FMN binding"/>
    <property type="evidence" value="ECO:0007669"/>
    <property type="project" value="InterPro"/>
</dbReference>
<accession>A0A6F8TL62</accession>
<dbReference type="GO" id="GO:0003959">
    <property type="term" value="F:NADPH dehydrogenase activity"/>
    <property type="evidence" value="ECO:0007669"/>
    <property type="project" value="InterPro"/>
</dbReference>
<dbReference type="AlphaFoldDB" id="A0A6F8TL62"/>
<sequence>MTALRLTPLTLTNGLTFKNRLVVPPMASQTADLNGLATETTINHYHNLAQSGAGLVMVEYSHINLAGRSESNQLGAHDDTCLPGLSQIATTLHNAGVKTGLQITHCGGKDSAGISADIMGPSGITVPAYDRVLPTPRAMTLDDIETWQQDFVNGAIRADKAGFDLVELHCAHGYGINQWLSPLTNQRQDQYGGSLENRARILLEIVSKIKQAVPRLAVMTRIPGQDGYPCGLSHDDMGHVSQWLVDAGVEILNVSSGIGGWNRPKDKRGEGFLVEDAAPLTGTTTAAVIGVGGIESIDYIETILATKQVDLVAVGRAILAGPSEFAIRVMAQHK</sequence>
<keyword evidence="2" id="KW-0285">Flavoprotein</keyword>
<evidence type="ECO:0000313" key="7">
    <source>
        <dbReference type="EMBL" id="BCB01602.1"/>
    </source>
</evidence>
<evidence type="ECO:0000256" key="1">
    <source>
        <dbReference type="ARBA" id="ARBA00001917"/>
    </source>
</evidence>
<gene>
    <name evidence="7" type="primary">sl_453</name>
</gene>
<dbReference type="GO" id="GO:0050661">
    <property type="term" value="F:NADP binding"/>
    <property type="evidence" value="ECO:0007669"/>
    <property type="project" value="InterPro"/>
</dbReference>
<dbReference type="PANTHER" id="PTHR43303">
    <property type="entry name" value="NADPH DEHYDROGENASE C23G7.10C-RELATED"/>
    <property type="match status" value="1"/>
</dbReference>
<dbReference type="PANTHER" id="PTHR43303:SF4">
    <property type="entry name" value="NADPH DEHYDROGENASE C23G7.10C-RELATED"/>
    <property type="match status" value="1"/>
</dbReference>
<evidence type="ECO:0000256" key="4">
    <source>
        <dbReference type="ARBA" id="ARBA00022857"/>
    </source>
</evidence>
<dbReference type="InterPro" id="IPR044152">
    <property type="entry name" value="YqjM-like"/>
</dbReference>
<proteinExistence type="predicted"/>
<dbReference type="CDD" id="cd02803">
    <property type="entry name" value="OYE_like_FMN_family"/>
    <property type="match status" value="1"/>
</dbReference>
<dbReference type="Gene3D" id="3.20.20.70">
    <property type="entry name" value="Aldolase class I"/>
    <property type="match status" value="1"/>
</dbReference>
<evidence type="ECO:0000259" key="6">
    <source>
        <dbReference type="Pfam" id="PF00724"/>
    </source>
</evidence>
<comment type="cofactor">
    <cofactor evidence="1">
        <name>FMN</name>
        <dbReference type="ChEBI" id="CHEBI:58210"/>
    </cofactor>
</comment>
<keyword evidence="5" id="KW-0560">Oxidoreductase</keyword>
<evidence type="ECO:0000256" key="3">
    <source>
        <dbReference type="ARBA" id="ARBA00022643"/>
    </source>
</evidence>
<dbReference type="InterPro" id="IPR013785">
    <property type="entry name" value="Aldolase_TIM"/>
</dbReference>
<dbReference type="InterPro" id="IPR001155">
    <property type="entry name" value="OxRdtase_FMN_N"/>
</dbReference>
<dbReference type="SUPFAM" id="SSF51395">
    <property type="entry name" value="FMN-linked oxidoreductases"/>
    <property type="match status" value="1"/>
</dbReference>
<evidence type="ECO:0000256" key="5">
    <source>
        <dbReference type="ARBA" id="ARBA00023002"/>
    </source>
</evidence>
<dbReference type="Pfam" id="PF00724">
    <property type="entry name" value="Oxidored_FMN"/>
    <property type="match status" value="1"/>
</dbReference>
<organism evidence="7">
    <name type="scientific">Shewanella livingstonensis</name>
    <dbReference type="NCBI Taxonomy" id="150120"/>
    <lineage>
        <taxon>Bacteria</taxon>
        <taxon>Pseudomonadati</taxon>
        <taxon>Pseudomonadota</taxon>
        <taxon>Gammaproteobacteria</taxon>
        <taxon>Alteromonadales</taxon>
        <taxon>Shewanellaceae</taxon>
        <taxon>Shewanella</taxon>
    </lineage>
</organism>
<name>A0A6F8TL62_9GAMM</name>
<evidence type="ECO:0000256" key="2">
    <source>
        <dbReference type="ARBA" id="ARBA00022630"/>
    </source>
</evidence>